<sequence length="159" mass="18046">MTDSVCRKCRSKFDNWEKKTKEDFAEFMDGKNLEKIMDEEIAECGSQTDAVEQTVEIPIKRTPASHRTCFVCQKTDGSSSKVLSAEEQKLVFIKRSIVIPPGIRCCRDHLYGKHLTFEALHQIVPTKTEPVVINAQGVMNLITECCTIVQDTKHLILMI</sequence>
<dbReference type="OrthoDB" id="10561616at2759"/>
<dbReference type="EMBL" id="CAJNOR010002161">
    <property type="protein sequence ID" value="CAF1256250.1"/>
    <property type="molecule type" value="Genomic_DNA"/>
</dbReference>
<dbReference type="AlphaFoldDB" id="A0A815TKX0"/>
<evidence type="ECO:0000313" key="3">
    <source>
        <dbReference type="Proteomes" id="UP000663828"/>
    </source>
</evidence>
<dbReference type="Proteomes" id="UP000663828">
    <property type="component" value="Unassembled WGS sequence"/>
</dbReference>
<proteinExistence type="predicted"/>
<evidence type="ECO:0000313" key="4">
    <source>
        <dbReference type="Proteomes" id="UP000663852"/>
    </source>
</evidence>
<dbReference type="Proteomes" id="UP000663852">
    <property type="component" value="Unassembled WGS sequence"/>
</dbReference>
<name>A0A815TKX0_ADIRI</name>
<dbReference type="EMBL" id="CAJNOJ010000687">
    <property type="protein sequence ID" value="CAF1510001.1"/>
    <property type="molecule type" value="Genomic_DNA"/>
</dbReference>
<evidence type="ECO:0000313" key="2">
    <source>
        <dbReference type="EMBL" id="CAF1510001.1"/>
    </source>
</evidence>
<protein>
    <submittedName>
        <fullName evidence="2">Uncharacterized protein</fullName>
    </submittedName>
</protein>
<reference evidence="2" key="1">
    <citation type="submission" date="2021-02" db="EMBL/GenBank/DDBJ databases">
        <authorList>
            <person name="Nowell W R."/>
        </authorList>
    </citation>
    <scope>NUCLEOTIDE SEQUENCE</scope>
</reference>
<accession>A0A815TKX0</accession>
<comment type="caution">
    <text evidence="2">The sequence shown here is derived from an EMBL/GenBank/DDBJ whole genome shotgun (WGS) entry which is preliminary data.</text>
</comment>
<keyword evidence="3" id="KW-1185">Reference proteome</keyword>
<gene>
    <name evidence="2" type="ORF">EDS130_LOCUS43183</name>
    <name evidence="1" type="ORF">XAT740_LOCUS26530</name>
</gene>
<organism evidence="2 4">
    <name type="scientific">Adineta ricciae</name>
    <name type="common">Rotifer</name>
    <dbReference type="NCBI Taxonomy" id="249248"/>
    <lineage>
        <taxon>Eukaryota</taxon>
        <taxon>Metazoa</taxon>
        <taxon>Spiralia</taxon>
        <taxon>Gnathifera</taxon>
        <taxon>Rotifera</taxon>
        <taxon>Eurotatoria</taxon>
        <taxon>Bdelloidea</taxon>
        <taxon>Adinetida</taxon>
        <taxon>Adinetidae</taxon>
        <taxon>Adineta</taxon>
    </lineage>
</organism>
<evidence type="ECO:0000313" key="1">
    <source>
        <dbReference type="EMBL" id="CAF1256250.1"/>
    </source>
</evidence>